<keyword evidence="5 8" id="KW-0812">Transmembrane</keyword>
<feature type="transmembrane region" description="Helical" evidence="8">
    <location>
        <begin position="28"/>
        <end position="48"/>
    </location>
</feature>
<evidence type="ECO:0000256" key="7">
    <source>
        <dbReference type="ARBA" id="ARBA00023136"/>
    </source>
</evidence>
<dbReference type="InterPro" id="IPR052017">
    <property type="entry name" value="TSUP"/>
</dbReference>
<dbReference type="Pfam" id="PF01925">
    <property type="entry name" value="TauE"/>
    <property type="match status" value="1"/>
</dbReference>
<comment type="similarity">
    <text evidence="2 8">Belongs to the 4-toluene sulfonate uptake permease (TSUP) (TC 2.A.102) family.</text>
</comment>
<organism evidence="9 10">
    <name type="scientific">Rhodobacter aestuarii</name>
    <dbReference type="NCBI Taxonomy" id="453582"/>
    <lineage>
        <taxon>Bacteria</taxon>
        <taxon>Pseudomonadati</taxon>
        <taxon>Pseudomonadota</taxon>
        <taxon>Alphaproteobacteria</taxon>
        <taxon>Rhodobacterales</taxon>
        <taxon>Rhodobacter group</taxon>
        <taxon>Rhodobacter</taxon>
    </lineage>
</organism>
<feature type="transmembrane region" description="Helical" evidence="8">
    <location>
        <begin position="78"/>
        <end position="96"/>
    </location>
</feature>
<evidence type="ECO:0000313" key="9">
    <source>
        <dbReference type="EMBL" id="SIT13722.1"/>
    </source>
</evidence>
<dbReference type="PANTHER" id="PTHR30269">
    <property type="entry name" value="TRANSMEMBRANE PROTEIN YFCA"/>
    <property type="match status" value="1"/>
</dbReference>
<proteinExistence type="inferred from homology"/>
<evidence type="ECO:0000256" key="4">
    <source>
        <dbReference type="ARBA" id="ARBA00022475"/>
    </source>
</evidence>
<dbReference type="AlphaFoldDB" id="A0A1N7PT29"/>
<evidence type="ECO:0000256" key="2">
    <source>
        <dbReference type="ARBA" id="ARBA00009142"/>
    </source>
</evidence>
<keyword evidence="10" id="KW-1185">Reference proteome</keyword>
<evidence type="ECO:0000313" key="10">
    <source>
        <dbReference type="Proteomes" id="UP000186221"/>
    </source>
</evidence>
<evidence type="ECO:0000256" key="8">
    <source>
        <dbReference type="RuleBase" id="RU363041"/>
    </source>
</evidence>
<keyword evidence="6 8" id="KW-1133">Transmembrane helix</keyword>
<keyword evidence="7 8" id="KW-0472">Membrane</keyword>
<evidence type="ECO:0000256" key="6">
    <source>
        <dbReference type="ARBA" id="ARBA00022989"/>
    </source>
</evidence>
<feature type="transmembrane region" description="Helical" evidence="8">
    <location>
        <begin position="132"/>
        <end position="149"/>
    </location>
</feature>
<protein>
    <recommendedName>
        <fullName evidence="8">Probable membrane transporter protein</fullName>
    </recommendedName>
</protein>
<dbReference type="GO" id="GO:0005886">
    <property type="term" value="C:plasma membrane"/>
    <property type="evidence" value="ECO:0007669"/>
    <property type="project" value="UniProtKB-SubCell"/>
</dbReference>
<keyword evidence="4 8" id="KW-1003">Cell membrane</keyword>
<dbReference type="PANTHER" id="PTHR30269:SF0">
    <property type="entry name" value="MEMBRANE TRANSPORTER PROTEIN YFCA-RELATED"/>
    <property type="match status" value="1"/>
</dbReference>
<dbReference type="Proteomes" id="UP000186221">
    <property type="component" value="Unassembled WGS sequence"/>
</dbReference>
<comment type="subcellular location">
    <subcellularLocation>
        <location evidence="1 8">Cell membrane</location>
        <topology evidence="1 8">Multi-pass membrane protein</topology>
    </subcellularLocation>
</comment>
<feature type="transmembrane region" description="Helical" evidence="8">
    <location>
        <begin position="181"/>
        <end position="197"/>
    </location>
</feature>
<dbReference type="InterPro" id="IPR002781">
    <property type="entry name" value="TM_pro_TauE-like"/>
</dbReference>
<gene>
    <name evidence="9" type="ORF">SAMN05421580_11149</name>
</gene>
<dbReference type="OrthoDB" id="554695at2"/>
<sequence>MFEVSLDLAAMLIAAAFAAGFVDSIAGGGGLITLPILLLAGATPLQALSTNKVQGAFGAATAALTYAAKGQVNLRKQLGAASLAFLAGLGGAFMVSALPTEAVRAILPFILIAIAAFFALRKGLDDTDRAQRITPAAFVAFVVPFVGFYDGLIGPGAGAFYMIGFVMLAGYGVLKATAHTKLLNFASNLGGLVAFAATGAPWWVMGLAMGVAQIAGASLGARLAMRKGAKLIKPLLVVTSTVLALKLIW</sequence>
<name>A0A1N7PT29_9RHOB</name>
<evidence type="ECO:0000256" key="3">
    <source>
        <dbReference type="ARBA" id="ARBA00022448"/>
    </source>
</evidence>
<dbReference type="EMBL" id="FTOG01000011">
    <property type="protein sequence ID" value="SIT13722.1"/>
    <property type="molecule type" value="Genomic_DNA"/>
</dbReference>
<feature type="transmembrane region" description="Helical" evidence="8">
    <location>
        <begin position="155"/>
        <end position="174"/>
    </location>
</feature>
<evidence type="ECO:0000256" key="1">
    <source>
        <dbReference type="ARBA" id="ARBA00004651"/>
    </source>
</evidence>
<reference evidence="10" key="1">
    <citation type="submission" date="2017-01" db="EMBL/GenBank/DDBJ databases">
        <authorList>
            <person name="Varghese N."/>
            <person name="Submissions S."/>
        </authorList>
    </citation>
    <scope>NUCLEOTIDE SEQUENCE [LARGE SCALE GENOMIC DNA]</scope>
    <source>
        <strain evidence="10">DSM 19945</strain>
    </source>
</reference>
<evidence type="ECO:0000256" key="5">
    <source>
        <dbReference type="ARBA" id="ARBA00022692"/>
    </source>
</evidence>
<dbReference type="STRING" id="453582.SAMN05421580_11149"/>
<keyword evidence="3" id="KW-0813">Transport</keyword>
<feature type="transmembrane region" description="Helical" evidence="8">
    <location>
        <begin position="102"/>
        <end position="120"/>
    </location>
</feature>
<dbReference type="RefSeq" id="WP_076485939.1">
    <property type="nucleotide sequence ID" value="NZ_FTOG01000011.1"/>
</dbReference>
<accession>A0A1N7PT29</accession>